<sequence>MNAVLAEGLEDIRDAAVFEQRRDHAAKALFGEAMSRLKLAETILALVAELKPMLEAPLMGWARGNLDDMEAQLAGLIHPGFLRDTPADALAQYPRYLKAMILRTERAKRDPPRDQARMLELHPFLDALRDGEAQGLRERPQWQALRWDLEELRVSLFAQELGARTGISAKKLAQRVTALRQA</sequence>
<reference evidence="2 3" key="1">
    <citation type="journal article" date="2020" name="Microb. Genom.">
        <title>Genetic diversity of clinical and environmental Mucorales isolates obtained from an investigation of mucormycosis cases among solid organ transplant recipients.</title>
        <authorList>
            <person name="Nguyen M.H."/>
            <person name="Kaul D."/>
            <person name="Muto C."/>
            <person name="Cheng S.J."/>
            <person name="Richter R.A."/>
            <person name="Bruno V.M."/>
            <person name="Liu G."/>
            <person name="Beyhan S."/>
            <person name="Sundermann A.J."/>
            <person name="Mounaud S."/>
            <person name="Pasculle A.W."/>
            <person name="Nierman W.C."/>
            <person name="Driscoll E."/>
            <person name="Cumbie R."/>
            <person name="Clancy C.J."/>
            <person name="Dupont C.L."/>
        </authorList>
    </citation>
    <scope>NUCLEOTIDE SEQUENCE [LARGE SCALE GENOMIC DNA]</scope>
    <source>
        <strain evidence="2 3">GL24</strain>
    </source>
</reference>
<protein>
    <recommendedName>
        <fullName evidence="1">RNA helicase HrpA C-terminal domain-containing protein</fullName>
    </recommendedName>
</protein>
<keyword evidence="3" id="KW-1185">Reference proteome</keyword>
<feature type="domain" description="RNA helicase HrpA C-terminal" evidence="1">
    <location>
        <begin position="10"/>
        <end position="176"/>
    </location>
</feature>
<dbReference type="Pfam" id="PF11898">
    <property type="entry name" value="DUF3418"/>
    <property type="match status" value="1"/>
</dbReference>
<dbReference type="EMBL" id="JAANIU010007484">
    <property type="protein sequence ID" value="KAG1537656.1"/>
    <property type="molecule type" value="Genomic_DNA"/>
</dbReference>
<proteinExistence type="predicted"/>
<evidence type="ECO:0000259" key="1">
    <source>
        <dbReference type="Pfam" id="PF11898"/>
    </source>
</evidence>
<name>A0A9P7C6P3_9FUNG</name>
<dbReference type="AlphaFoldDB" id="A0A9P7C6P3"/>
<gene>
    <name evidence="2" type="ORF">G6F50_014820</name>
</gene>
<dbReference type="InterPro" id="IPR024590">
    <property type="entry name" value="HrpA_C"/>
</dbReference>
<evidence type="ECO:0000313" key="2">
    <source>
        <dbReference type="EMBL" id="KAG1537656.1"/>
    </source>
</evidence>
<organism evidence="2 3">
    <name type="scientific">Rhizopus delemar</name>
    <dbReference type="NCBI Taxonomy" id="936053"/>
    <lineage>
        <taxon>Eukaryota</taxon>
        <taxon>Fungi</taxon>
        <taxon>Fungi incertae sedis</taxon>
        <taxon>Mucoromycota</taxon>
        <taxon>Mucoromycotina</taxon>
        <taxon>Mucoromycetes</taxon>
        <taxon>Mucorales</taxon>
        <taxon>Mucorineae</taxon>
        <taxon>Rhizopodaceae</taxon>
        <taxon>Rhizopus</taxon>
    </lineage>
</organism>
<evidence type="ECO:0000313" key="3">
    <source>
        <dbReference type="Proteomes" id="UP000740926"/>
    </source>
</evidence>
<dbReference type="Proteomes" id="UP000740926">
    <property type="component" value="Unassembled WGS sequence"/>
</dbReference>
<accession>A0A9P7C6P3</accession>
<comment type="caution">
    <text evidence="2">The sequence shown here is derived from an EMBL/GenBank/DDBJ whole genome shotgun (WGS) entry which is preliminary data.</text>
</comment>